<evidence type="ECO:0000313" key="5">
    <source>
        <dbReference type="EMBL" id="KXB01333.1"/>
    </source>
</evidence>
<keyword evidence="4" id="KW-0378">Hydrolase</keyword>
<name>A0A133V4G7_9EURY</name>
<evidence type="ECO:0008006" key="7">
    <source>
        <dbReference type="Google" id="ProtNLM"/>
    </source>
</evidence>
<dbReference type="CDD" id="cd00518">
    <property type="entry name" value="H2MP"/>
    <property type="match status" value="1"/>
</dbReference>
<evidence type="ECO:0000256" key="1">
    <source>
        <dbReference type="ARBA" id="ARBA00006814"/>
    </source>
</evidence>
<evidence type="ECO:0000256" key="2">
    <source>
        <dbReference type="ARBA" id="ARBA00022670"/>
    </source>
</evidence>
<dbReference type="EMBL" id="LHXY01000042">
    <property type="protein sequence ID" value="KXB01333.1"/>
    <property type="molecule type" value="Genomic_DNA"/>
</dbReference>
<sequence>MKTLILGIGNEIRRDDAVGLIVAREVYNRIGKEGIDLKEASSAGLSLLGKIKGYDRVFLIDSIMTKDGKPRDWYSLSLDDLAERRSGITSHTVDLRTMKEMGGELGEAMPKIRVYAIEVKEPFEFSENLTKEVEDSIWEVISGVLNSIKEEISS</sequence>
<keyword evidence="6" id="KW-1185">Reference proteome</keyword>
<dbReference type="InterPro" id="IPR000671">
    <property type="entry name" value="Peptidase_A31"/>
</dbReference>
<evidence type="ECO:0000313" key="6">
    <source>
        <dbReference type="Proteomes" id="UP000070035"/>
    </source>
</evidence>
<keyword evidence="2" id="KW-0645">Protease</keyword>
<gene>
    <name evidence="5" type="ORF">AKJ44_02670</name>
</gene>
<dbReference type="Pfam" id="PF01750">
    <property type="entry name" value="HycI"/>
    <property type="match status" value="1"/>
</dbReference>
<dbReference type="PANTHER" id="PTHR30302:SF1">
    <property type="entry name" value="HYDROGENASE 2 MATURATION PROTEASE"/>
    <property type="match status" value="1"/>
</dbReference>
<dbReference type="Gene3D" id="3.40.50.1450">
    <property type="entry name" value="HybD-like"/>
    <property type="match status" value="1"/>
</dbReference>
<evidence type="ECO:0000256" key="3">
    <source>
        <dbReference type="ARBA" id="ARBA00022750"/>
    </source>
</evidence>
<dbReference type="GO" id="GO:0016485">
    <property type="term" value="P:protein processing"/>
    <property type="evidence" value="ECO:0007669"/>
    <property type="project" value="TreeGrafter"/>
</dbReference>
<accession>A0A133V4G7</accession>
<dbReference type="SUPFAM" id="SSF53163">
    <property type="entry name" value="HybD-like"/>
    <property type="match status" value="1"/>
</dbReference>
<dbReference type="NCBIfam" id="TIGR00072">
    <property type="entry name" value="hydrog_prot"/>
    <property type="match status" value="1"/>
</dbReference>
<proteinExistence type="inferred from homology"/>
<dbReference type="AlphaFoldDB" id="A0A133V4G7"/>
<evidence type="ECO:0000256" key="4">
    <source>
        <dbReference type="ARBA" id="ARBA00022801"/>
    </source>
</evidence>
<dbReference type="InterPro" id="IPR023430">
    <property type="entry name" value="Pept_HybD-like_dom_sf"/>
</dbReference>
<comment type="similarity">
    <text evidence="1">Belongs to the peptidase A31 family.</text>
</comment>
<reference evidence="5 6" key="1">
    <citation type="journal article" date="2016" name="Sci. Rep.">
        <title>Metabolic traits of an uncultured archaeal lineage -MSBL1- from brine pools of the Red Sea.</title>
        <authorList>
            <person name="Mwirichia R."/>
            <person name="Alam I."/>
            <person name="Rashid M."/>
            <person name="Vinu M."/>
            <person name="Ba-Alawi W."/>
            <person name="Anthony Kamau A."/>
            <person name="Kamanda Ngugi D."/>
            <person name="Goker M."/>
            <person name="Klenk H.P."/>
            <person name="Bajic V."/>
            <person name="Stingl U."/>
        </authorList>
    </citation>
    <scope>NUCLEOTIDE SEQUENCE [LARGE SCALE GENOMIC DNA]</scope>
    <source>
        <strain evidence="5">SCGC-AAA261F17</strain>
    </source>
</reference>
<dbReference type="GO" id="GO:0008047">
    <property type="term" value="F:enzyme activator activity"/>
    <property type="evidence" value="ECO:0007669"/>
    <property type="project" value="InterPro"/>
</dbReference>
<organism evidence="5 6">
    <name type="scientific">candidate division MSBL1 archaeon SCGC-AAA261F17</name>
    <dbReference type="NCBI Taxonomy" id="1698274"/>
    <lineage>
        <taxon>Archaea</taxon>
        <taxon>Methanobacteriati</taxon>
        <taxon>Methanobacteriota</taxon>
        <taxon>candidate division MSBL1</taxon>
    </lineage>
</organism>
<dbReference type="Proteomes" id="UP000070035">
    <property type="component" value="Unassembled WGS sequence"/>
</dbReference>
<dbReference type="PANTHER" id="PTHR30302">
    <property type="entry name" value="HYDROGENASE 1 MATURATION PROTEASE"/>
    <property type="match status" value="1"/>
</dbReference>
<keyword evidence="3" id="KW-0064">Aspartyl protease</keyword>
<dbReference type="GO" id="GO:0004190">
    <property type="term" value="F:aspartic-type endopeptidase activity"/>
    <property type="evidence" value="ECO:0007669"/>
    <property type="project" value="UniProtKB-KW"/>
</dbReference>
<comment type="caution">
    <text evidence="5">The sequence shown here is derived from an EMBL/GenBank/DDBJ whole genome shotgun (WGS) entry which is preliminary data.</text>
</comment>
<protein>
    <recommendedName>
        <fullName evidence="7">Hydrogenase maturation protease</fullName>
    </recommendedName>
</protein>